<comment type="subunit">
    <text evidence="1 8">Homodimer.</text>
</comment>
<feature type="binding site" evidence="8">
    <location>
        <position position="114"/>
    </location>
    <ligand>
        <name>ATP</name>
        <dbReference type="ChEBI" id="CHEBI:30616"/>
    </ligand>
</feature>
<evidence type="ECO:0000256" key="1">
    <source>
        <dbReference type="ARBA" id="ARBA00011738"/>
    </source>
</evidence>
<evidence type="ECO:0000256" key="7">
    <source>
        <dbReference type="ARBA" id="ARBA00022842"/>
    </source>
</evidence>
<feature type="binding site" evidence="8">
    <location>
        <position position="203"/>
    </location>
    <ligand>
        <name>ATP</name>
        <dbReference type="ChEBI" id="CHEBI:30616"/>
    </ligand>
</feature>
<feature type="binding site" evidence="8">
    <location>
        <begin position="362"/>
        <end position="363"/>
    </location>
    <ligand>
        <name>N(1)-(5-phospho-beta-D-ribosyl)glycinamide</name>
        <dbReference type="ChEBI" id="CHEBI:143788"/>
    </ligand>
</feature>
<dbReference type="GeneID" id="57906234"/>
<dbReference type="InterPro" id="IPR016185">
    <property type="entry name" value="PreATP-grasp_dom_sf"/>
</dbReference>
<evidence type="ECO:0000256" key="8">
    <source>
        <dbReference type="HAMAP-Rule" id="MF_01643"/>
    </source>
</evidence>
<dbReference type="InterPro" id="IPR011054">
    <property type="entry name" value="Rudment_hybrid_motif"/>
</dbReference>
<evidence type="ECO:0000256" key="6">
    <source>
        <dbReference type="ARBA" id="ARBA00022840"/>
    </source>
</evidence>
<dbReference type="RefSeq" id="WP_032911131.1">
    <property type="nucleotide sequence ID" value="NZ_CABHXP010000301.1"/>
</dbReference>
<dbReference type="Pfam" id="PF21244">
    <property type="entry name" value="PurT_C"/>
    <property type="match status" value="1"/>
</dbReference>
<dbReference type="NCBIfam" id="NF006766">
    <property type="entry name" value="PRK09288.1"/>
    <property type="match status" value="1"/>
</dbReference>
<keyword evidence="7 8" id="KW-0460">Magnesium</keyword>
<protein>
    <recommendedName>
        <fullName evidence="8">Formate-dependent phosphoribosylglycinamide formyltransferase</fullName>
        <ecNumber evidence="8">6.3.1.21</ecNumber>
    </recommendedName>
    <alternativeName>
        <fullName evidence="8">5'-phosphoribosylglycinamide transformylase 2</fullName>
    </alternativeName>
    <alternativeName>
        <fullName evidence="8">Formate-dependent GAR transformylase</fullName>
    </alternativeName>
    <alternativeName>
        <fullName evidence="8">GAR transformylase 2</fullName>
        <shortName evidence="8">GART 2</shortName>
    </alternativeName>
    <alternativeName>
        <fullName evidence="8">Non-folate glycinamide ribonucleotide transformylase</fullName>
    </alternativeName>
    <alternativeName>
        <fullName evidence="8">Phosphoribosylglycinamide formyltransferase 2</fullName>
    </alternativeName>
</protein>
<dbReference type="InterPro" id="IPR005862">
    <property type="entry name" value="PurT"/>
</dbReference>
<dbReference type="UniPathway" id="UPA00074">
    <property type="reaction ID" value="UER00127"/>
</dbReference>
<dbReference type="GO" id="GO:0043815">
    <property type="term" value="F:phosphoribosylglycinamide formyltransferase 2 activity"/>
    <property type="evidence" value="ECO:0007669"/>
    <property type="project" value="UniProtKB-UniRule"/>
</dbReference>
<feature type="binding site" evidence="8">
    <location>
        <position position="82"/>
    </location>
    <ligand>
        <name>N(1)-(5-phospho-beta-D-ribosyl)glycinamide</name>
        <dbReference type="ChEBI" id="CHEBI:143788"/>
    </ligand>
</feature>
<reference evidence="10 11" key="1">
    <citation type="submission" date="2018-06" db="EMBL/GenBank/DDBJ databases">
        <authorList>
            <consortium name="Pathogen Informatics"/>
            <person name="Doyle S."/>
        </authorList>
    </citation>
    <scope>NUCLEOTIDE SEQUENCE [LARGE SCALE GENOMIC DNA]</scope>
    <source>
        <strain evidence="10 11">NCTC11470</strain>
    </source>
</reference>
<evidence type="ECO:0000256" key="5">
    <source>
        <dbReference type="ARBA" id="ARBA00022755"/>
    </source>
</evidence>
<keyword evidence="5 8" id="KW-0658">Purine biosynthesis</keyword>
<dbReference type="PROSITE" id="PS50975">
    <property type="entry name" value="ATP_GRASP"/>
    <property type="match status" value="1"/>
</dbReference>
<dbReference type="SUPFAM" id="SSF52440">
    <property type="entry name" value="PreATP-grasp domain"/>
    <property type="match status" value="1"/>
</dbReference>
<keyword evidence="6 8" id="KW-0067">ATP-binding</keyword>
<proteinExistence type="inferred from homology"/>
<dbReference type="InterPro" id="IPR011761">
    <property type="entry name" value="ATP-grasp"/>
</dbReference>
<dbReference type="SUPFAM" id="SSF56059">
    <property type="entry name" value="Glutathione synthetase ATP-binding domain-like"/>
    <property type="match status" value="1"/>
</dbReference>
<dbReference type="SUPFAM" id="SSF51246">
    <property type="entry name" value="Rudiment single hybrid motif"/>
    <property type="match status" value="1"/>
</dbReference>
<keyword evidence="2 8" id="KW-0436">Ligase</keyword>
<dbReference type="Gene3D" id="3.30.470.20">
    <property type="entry name" value="ATP-grasp fold, B domain"/>
    <property type="match status" value="1"/>
</dbReference>
<dbReference type="Gene3D" id="3.40.50.20">
    <property type="match status" value="1"/>
</dbReference>
<feature type="domain" description="ATP-grasp" evidence="9">
    <location>
        <begin position="119"/>
        <end position="308"/>
    </location>
</feature>
<dbReference type="InterPro" id="IPR003135">
    <property type="entry name" value="ATP-grasp_carboxylate-amine"/>
</dbReference>
<feature type="binding site" evidence="8">
    <location>
        <position position="279"/>
    </location>
    <ligand>
        <name>Mg(2+)</name>
        <dbReference type="ChEBI" id="CHEBI:18420"/>
    </ligand>
</feature>
<comment type="catalytic activity">
    <reaction evidence="8">
        <text>N(1)-(5-phospho-beta-D-ribosyl)glycinamide + formate + ATP = N(2)-formyl-N(1)-(5-phospho-beta-D-ribosyl)glycinamide + ADP + phosphate + H(+)</text>
        <dbReference type="Rhea" id="RHEA:24829"/>
        <dbReference type="ChEBI" id="CHEBI:15378"/>
        <dbReference type="ChEBI" id="CHEBI:15740"/>
        <dbReference type="ChEBI" id="CHEBI:30616"/>
        <dbReference type="ChEBI" id="CHEBI:43474"/>
        <dbReference type="ChEBI" id="CHEBI:143788"/>
        <dbReference type="ChEBI" id="CHEBI:147286"/>
        <dbReference type="ChEBI" id="CHEBI:456216"/>
        <dbReference type="EC" id="6.3.1.21"/>
    </reaction>
</comment>
<dbReference type="Pfam" id="PF02222">
    <property type="entry name" value="ATP-grasp"/>
    <property type="match status" value="1"/>
</dbReference>
<comment type="pathway">
    <text evidence="8">Purine metabolism; IMP biosynthesis via de novo pathway; N(2)-formyl-N(1)-(5-phospho-D-ribosyl)glycinamide from N(1)-(5-phospho-D-ribosyl)glycinamide (formate route): step 1/1.</text>
</comment>
<organism evidence="10 11">
    <name type="scientific">Yersinia frederiksenii</name>
    <dbReference type="NCBI Taxonomy" id="29484"/>
    <lineage>
        <taxon>Bacteria</taxon>
        <taxon>Pseudomonadati</taxon>
        <taxon>Pseudomonadota</taxon>
        <taxon>Gammaproteobacteria</taxon>
        <taxon>Enterobacterales</taxon>
        <taxon>Yersiniaceae</taxon>
        <taxon>Yersinia</taxon>
    </lineage>
</organism>
<dbReference type="FunFam" id="3.40.50.20:FF:000007">
    <property type="entry name" value="Formate-dependent phosphoribosylglycinamide formyltransferase"/>
    <property type="match status" value="1"/>
</dbReference>
<evidence type="ECO:0000256" key="2">
    <source>
        <dbReference type="ARBA" id="ARBA00022598"/>
    </source>
</evidence>
<dbReference type="GO" id="GO:0000287">
    <property type="term" value="F:magnesium ion binding"/>
    <property type="evidence" value="ECO:0007669"/>
    <property type="project" value="UniProtKB-UniRule"/>
</dbReference>
<comment type="function">
    <text evidence="8">Involved in the de novo purine biosynthesis. Catalyzes the transfer of formate to 5-phospho-ribosyl-glycinamide (GAR), producing 5-phospho-ribosyl-N-formylglycinamide (FGAR). Formate is provided by PurU via hydrolysis of 10-formyl-tetrahydrofolate.</text>
</comment>
<name>A0A380PRE0_YERFR</name>
<dbReference type="NCBIfam" id="TIGR01142">
    <property type="entry name" value="purT"/>
    <property type="match status" value="1"/>
</dbReference>
<sequence>MLTIGTALRPNATRVMLLGSGELGKEVAIECQRLGLEVIAVDRYADAPAMHVAHRSHVINMLDGAALKQLVEQEKPHYIVPEIEAIATDMLVELENMGQHVVPCAQATRLTMNREGIRRLAAETLQLPTSSYQFADSENAFRQAVSEIGYPCIVKPVMSSSGKGQSLIRHEDQLQSAWDYAQQGGRAGGGRVIVEGLVRFDFEITLLTISAVDGIHFCAPIGHRQEDGDYRESWQPQVMSETALARAKDIASRVVTALGGYGLFGVELFVCGDEVIFSEVSPRPHDTGMVTLISQNMSEFALHVRAFLGLPIGTIRQYGAAASAVILPELTSQNIAYHGLETALVGDTQIRLFGKPEIDGKRRLGVALAVADDVDTAIEVAKRAAGAVVVSGK</sequence>
<dbReference type="InterPro" id="IPR013815">
    <property type="entry name" value="ATP_grasp_subdomain_1"/>
</dbReference>
<feature type="binding site" evidence="8">
    <location>
        <begin position="22"/>
        <end position="23"/>
    </location>
    <ligand>
        <name>N(1)-(5-phospho-beta-D-ribosyl)glycinamide</name>
        <dbReference type="ChEBI" id="CHEBI:143788"/>
    </ligand>
</feature>
<dbReference type="InterPro" id="IPR054350">
    <property type="entry name" value="PurT/PurK_preATP-grasp"/>
</dbReference>
<dbReference type="AlphaFoldDB" id="A0A380PRE0"/>
<keyword evidence="3 8" id="KW-0479">Metal-binding</keyword>
<dbReference type="PANTHER" id="PTHR43055">
    <property type="entry name" value="FORMATE-DEPENDENT PHOSPHORIBOSYLGLYCINAMIDE FORMYLTRANSFERASE"/>
    <property type="match status" value="1"/>
</dbReference>
<evidence type="ECO:0000313" key="10">
    <source>
        <dbReference type="EMBL" id="SUP75963.1"/>
    </source>
</evidence>
<feature type="binding site" evidence="8">
    <location>
        <position position="286"/>
    </location>
    <ligand>
        <name>N(1)-(5-phospho-beta-D-ribosyl)glycinamide</name>
        <dbReference type="ChEBI" id="CHEBI:143788"/>
    </ligand>
</feature>
<accession>A0A380PRE0</accession>
<feature type="binding site" evidence="8">
    <location>
        <position position="155"/>
    </location>
    <ligand>
        <name>ATP</name>
        <dbReference type="ChEBI" id="CHEBI:30616"/>
    </ligand>
</feature>
<dbReference type="GO" id="GO:0005524">
    <property type="term" value="F:ATP binding"/>
    <property type="evidence" value="ECO:0007669"/>
    <property type="project" value="UniProtKB-UniRule"/>
</dbReference>
<dbReference type="Pfam" id="PF22660">
    <property type="entry name" value="RS_preATP-grasp-like"/>
    <property type="match status" value="1"/>
</dbReference>
<keyword evidence="4 8" id="KW-0547">Nucleotide-binding</keyword>
<dbReference type="EC" id="6.3.1.21" evidence="8"/>
<keyword evidence="10" id="KW-0808">Transferase</keyword>
<evidence type="ECO:0000313" key="11">
    <source>
        <dbReference type="Proteomes" id="UP000254835"/>
    </source>
</evidence>
<evidence type="ECO:0000256" key="3">
    <source>
        <dbReference type="ARBA" id="ARBA00022723"/>
    </source>
</evidence>
<feature type="binding site" evidence="8">
    <location>
        <position position="355"/>
    </location>
    <ligand>
        <name>N(1)-(5-phospho-beta-D-ribosyl)glycinamide</name>
        <dbReference type="ChEBI" id="CHEBI:143788"/>
    </ligand>
</feature>
<dbReference type="EMBL" id="UHJA01000001">
    <property type="protein sequence ID" value="SUP75963.1"/>
    <property type="molecule type" value="Genomic_DNA"/>
</dbReference>
<dbReference type="Proteomes" id="UP000254835">
    <property type="component" value="Unassembled WGS sequence"/>
</dbReference>
<dbReference type="GO" id="GO:0006189">
    <property type="term" value="P:'de novo' IMP biosynthetic process"/>
    <property type="evidence" value="ECO:0007669"/>
    <property type="project" value="UniProtKB-UniRule"/>
</dbReference>
<dbReference type="GO" id="GO:0004644">
    <property type="term" value="F:phosphoribosylglycinamide formyltransferase activity"/>
    <property type="evidence" value="ECO:0007669"/>
    <property type="project" value="UniProtKB-UniRule"/>
</dbReference>
<dbReference type="FunFam" id="3.30.470.20:FF:000027">
    <property type="entry name" value="Formate-dependent phosphoribosylglycinamide formyltransferase"/>
    <property type="match status" value="1"/>
</dbReference>
<dbReference type="OrthoDB" id="9804625at2"/>
<feature type="binding site" evidence="8">
    <location>
        <begin position="160"/>
        <end position="165"/>
    </location>
    <ligand>
        <name>ATP</name>
        <dbReference type="ChEBI" id="CHEBI:30616"/>
    </ligand>
</feature>
<dbReference type="FunFam" id="3.30.1490.20:FF:000013">
    <property type="entry name" value="Formate-dependent phosphoribosylglycinamide formyltransferase"/>
    <property type="match status" value="1"/>
</dbReference>
<evidence type="ECO:0000256" key="4">
    <source>
        <dbReference type="ARBA" id="ARBA00022741"/>
    </source>
</evidence>
<dbReference type="Gene3D" id="3.30.1490.20">
    <property type="entry name" value="ATP-grasp fold, A domain"/>
    <property type="match status" value="1"/>
</dbReference>
<gene>
    <name evidence="8 10" type="primary">purT</name>
    <name evidence="10" type="ORF">NCTC11470_00985</name>
</gene>
<dbReference type="GO" id="GO:0005829">
    <property type="term" value="C:cytosol"/>
    <property type="evidence" value="ECO:0007669"/>
    <property type="project" value="TreeGrafter"/>
</dbReference>
<dbReference type="HAMAP" id="MF_01643">
    <property type="entry name" value="PurT"/>
    <property type="match status" value="1"/>
</dbReference>
<dbReference type="InterPro" id="IPR048740">
    <property type="entry name" value="PurT_C"/>
</dbReference>
<evidence type="ECO:0000259" key="9">
    <source>
        <dbReference type="PROSITE" id="PS50975"/>
    </source>
</evidence>
<feature type="binding site" evidence="8">
    <location>
        <position position="267"/>
    </location>
    <ligand>
        <name>Mg(2+)</name>
        <dbReference type="ChEBI" id="CHEBI:18420"/>
    </ligand>
</feature>
<feature type="binding site" evidence="8">
    <location>
        <begin position="195"/>
        <end position="198"/>
    </location>
    <ligand>
        <name>ATP</name>
        <dbReference type="ChEBI" id="CHEBI:30616"/>
    </ligand>
</feature>
<dbReference type="PANTHER" id="PTHR43055:SF1">
    <property type="entry name" value="FORMATE-DEPENDENT PHOSPHORIBOSYLGLYCINAMIDE FORMYLTRANSFERASE"/>
    <property type="match status" value="1"/>
</dbReference>
<comment type="similarity">
    <text evidence="8">Belongs to the PurK/PurT family.</text>
</comment>